<dbReference type="SUPFAM" id="SSF81665">
    <property type="entry name" value="Calcium ATPase, transmembrane domain M"/>
    <property type="match status" value="1"/>
</dbReference>
<dbReference type="PRINTS" id="PR00940">
    <property type="entry name" value="CATPATPASEA"/>
</dbReference>
<evidence type="ECO:0000256" key="5">
    <source>
        <dbReference type="ARBA" id="ARBA00022741"/>
    </source>
</evidence>
<dbReference type="PANTHER" id="PTHR43520">
    <property type="entry name" value="ATP7, ISOFORM B"/>
    <property type="match status" value="1"/>
</dbReference>
<dbReference type="GO" id="GO:0005886">
    <property type="term" value="C:plasma membrane"/>
    <property type="evidence" value="ECO:0007669"/>
    <property type="project" value="UniProtKB-SubCell"/>
</dbReference>
<dbReference type="CDD" id="cd02094">
    <property type="entry name" value="P-type_ATPase_Cu-like"/>
    <property type="match status" value="1"/>
</dbReference>
<dbReference type="SUPFAM" id="SSF81653">
    <property type="entry name" value="Calcium ATPase, transduction domain A"/>
    <property type="match status" value="1"/>
</dbReference>
<feature type="transmembrane region" description="Helical" evidence="10">
    <location>
        <begin position="725"/>
        <end position="743"/>
    </location>
</feature>
<accession>A0A5B8M7A3</accession>
<keyword evidence="6 10" id="KW-0067">ATP-binding</keyword>
<dbReference type="PANTHER" id="PTHR43520:SF8">
    <property type="entry name" value="P-TYPE CU(+) TRANSPORTER"/>
    <property type="match status" value="1"/>
</dbReference>
<feature type="transmembrane region" description="Helical" evidence="10">
    <location>
        <begin position="165"/>
        <end position="184"/>
    </location>
</feature>
<dbReference type="Proteomes" id="UP000320216">
    <property type="component" value="Chromosome"/>
</dbReference>
<comment type="subcellular location">
    <subcellularLocation>
        <location evidence="1">Cell membrane</location>
        <topology evidence="1">Multi-pass membrane protein</topology>
    </subcellularLocation>
</comment>
<dbReference type="EMBL" id="CP042305">
    <property type="protein sequence ID" value="QDZ16598.1"/>
    <property type="molecule type" value="Genomic_DNA"/>
</dbReference>
<dbReference type="PROSITE" id="PS50846">
    <property type="entry name" value="HMA_2"/>
    <property type="match status" value="1"/>
</dbReference>
<keyword evidence="8 10" id="KW-1133">Transmembrane helix</keyword>
<dbReference type="CDD" id="cd00371">
    <property type="entry name" value="HMA"/>
    <property type="match status" value="1"/>
</dbReference>
<gene>
    <name evidence="12" type="ORF">FPZ11_01035</name>
</gene>
<dbReference type="InterPro" id="IPR023214">
    <property type="entry name" value="HAD_sf"/>
</dbReference>
<evidence type="ECO:0000259" key="11">
    <source>
        <dbReference type="PROSITE" id="PS50846"/>
    </source>
</evidence>
<sequence>MHHPDPLTVEESFELDLGGMTCTACAVAIERKLNRLQGVNASVNYATERALVTGLPVADASEAIAAVERAGYTAAVHDPEDDEWSRRAAAVRLSSLRRRLTVSALLTIPLCDLTILLALVPDYRFPGWEIVCVLLAVPIVTWAAWPFHKATLRNLRYGSLSMDTLISLGAAVSFLWAIGAMIFAPSESPGFWLGFGRTPAGAQSIYLDVAAGMITFQLAGRYFETRSRRRAGDVLNAIASLAVKDARILAEDGTERIVPIGELRPGQLFVVKPGEVVAADGIVDDGRSTIDASAMTGESLPVEVGPASPVTGGTLNSSGRLVVAAQHVGANTKVAQMAALADAAQRRKAGVQRFVDRVSAVFVPVVIGLALIVGVVWALAGATPGQAVSNAIAVLIIACPCALGLATPTALMVGVGRGGQLGILIKGQDALEASGRIDTVVFDKTGTITTGTMQVDSVHTVAGWHQTEVLPMVAAVETGSEHVIAKAIMAALNPESPAPAATGFRALPGLGARALVQGRDVIVGNKALMASSGLPVPSVLEDAAVSSAHTASGNSTQVFAAVDGAVIAVIRVRDEIKPSAAPAVTLLKQMGLKTVLLTGDTAAAAQTVGNAVGVDAVIDEVLPEQKAARIEQLQAEGRRVAMVGDGINDSAALATANLGLAVVTGTDIAMKSADIILVRDDLRTVVDAIRLSRKTLGTIRMNLVWAFGYNIAAIPLAAFGLLNPLIAAAAMALSSVFVVSNSLRLRSFEPTN</sequence>
<evidence type="ECO:0000313" key="12">
    <source>
        <dbReference type="EMBL" id="QDZ16598.1"/>
    </source>
</evidence>
<dbReference type="SFLD" id="SFLDS00003">
    <property type="entry name" value="Haloacid_Dehalogenase"/>
    <property type="match status" value="1"/>
</dbReference>
<dbReference type="NCBIfam" id="TIGR01525">
    <property type="entry name" value="ATPase-IB_hvy"/>
    <property type="match status" value="1"/>
</dbReference>
<dbReference type="Gene3D" id="3.40.1110.10">
    <property type="entry name" value="Calcium-transporting ATPase, cytoplasmic domain N"/>
    <property type="match status" value="1"/>
</dbReference>
<dbReference type="GO" id="GO:0016887">
    <property type="term" value="F:ATP hydrolysis activity"/>
    <property type="evidence" value="ECO:0007669"/>
    <property type="project" value="InterPro"/>
</dbReference>
<protein>
    <submittedName>
        <fullName evidence="12">Copper-translocating P-type ATPase</fullName>
    </submittedName>
</protein>
<keyword evidence="3 10" id="KW-0812">Transmembrane</keyword>
<organism evidence="12 13">
    <name type="scientific">Humibacter ginsenosidimutans</name>
    <dbReference type="NCBI Taxonomy" id="2599293"/>
    <lineage>
        <taxon>Bacteria</taxon>
        <taxon>Bacillati</taxon>
        <taxon>Actinomycetota</taxon>
        <taxon>Actinomycetes</taxon>
        <taxon>Micrococcales</taxon>
        <taxon>Microbacteriaceae</taxon>
        <taxon>Humibacter</taxon>
    </lineage>
</organism>
<dbReference type="InterPro" id="IPR036412">
    <property type="entry name" value="HAD-like_sf"/>
</dbReference>
<dbReference type="InterPro" id="IPR027256">
    <property type="entry name" value="P-typ_ATPase_IB"/>
</dbReference>
<dbReference type="Gene3D" id="3.30.70.100">
    <property type="match status" value="1"/>
</dbReference>
<dbReference type="InterPro" id="IPR001757">
    <property type="entry name" value="P_typ_ATPase"/>
</dbReference>
<dbReference type="InterPro" id="IPR018303">
    <property type="entry name" value="ATPase_P-typ_P_site"/>
</dbReference>
<keyword evidence="10" id="KW-1003">Cell membrane</keyword>
<dbReference type="PROSITE" id="PS01047">
    <property type="entry name" value="HMA_1"/>
    <property type="match status" value="1"/>
</dbReference>
<keyword evidence="13" id="KW-1185">Reference proteome</keyword>
<comment type="similarity">
    <text evidence="2 10">Belongs to the cation transport ATPase (P-type) (TC 3.A.3) family. Type IB subfamily.</text>
</comment>
<dbReference type="InterPro" id="IPR006121">
    <property type="entry name" value="HMA_dom"/>
</dbReference>
<evidence type="ECO:0000256" key="6">
    <source>
        <dbReference type="ARBA" id="ARBA00022840"/>
    </source>
</evidence>
<dbReference type="InterPro" id="IPR023299">
    <property type="entry name" value="ATPase_P-typ_cyto_dom_N"/>
</dbReference>
<evidence type="ECO:0000256" key="2">
    <source>
        <dbReference type="ARBA" id="ARBA00006024"/>
    </source>
</evidence>
<dbReference type="NCBIfam" id="TIGR01511">
    <property type="entry name" value="ATPase-IB1_Cu"/>
    <property type="match status" value="1"/>
</dbReference>
<evidence type="ECO:0000256" key="9">
    <source>
        <dbReference type="ARBA" id="ARBA00023136"/>
    </source>
</evidence>
<name>A0A5B8M7A3_9MICO</name>
<evidence type="ECO:0000256" key="10">
    <source>
        <dbReference type="RuleBase" id="RU362081"/>
    </source>
</evidence>
<feature type="domain" description="HMA" evidence="11">
    <location>
        <begin position="11"/>
        <end position="75"/>
    </location>
</feature>
<keyword evidence="9 10" id="KW-0472">Membrane</keyword>
<dbReference type="GO" id="GO:0055070">
    <property type="term" value="P:copper ion homeostasis"/>
    <property type="evidence" value="ECO:0007669"/>
    <property type="project" value="TreeGrafter"/>
</dbReference>
<evidence type="ECO:0000256" key="3">
    <source>
        <dbReference type="ARBA" id="ARBA00022692"/>
    </source>
</evidence>
<feature type="transmembrane region" description="Helical" evidence="10">
    <location>
        <begin position="392"/>
        <end position="416"/>
    </location>
</feature>
<feature type="transmembrane region" description="Helical" evidence="10">
    <location>
        <begin position="699"/>
        <end position="719"/>
    </location>
</feature>
<evidence type="ECO:0000256" key="4">
    <source>
        <dbReference type="ARBA" id="ARBA00022723"/>
    </source>
</evidence>
<dbReference type="InterPro" id="IPR044492">
    <property type="entry name" value="P_typ_ATPase_HD_dom"/>
</dbReference>
<dbReference type="Pfam" id="PF00702">
    <property type="entry name" value="Hydrolase"/>
    <property type="match status" value="1"/>
</dbReference>
<dbReference type="InterPro" id="IPR017969">
    <property type="entry name" value="Heavy-metal-associated_CS"/>
</dbReference>
<evidence type="ECO:0000256" key="7">
    <source>
        <dbReference type="ARBA" id="ARBA00022967"/>
    </source>
</evidence>
<dbReference type="Gene3D" id="2.70.150.10">
    <property type="entry name" value="Calcium-transporting ATPase, cytoplasmic transduction domain A"/>
    <property type="match status" value="1"/>
</dbReference>
<feature type="transmembrane region" description="Helical" evidence="10">
    <location>
        <begin position="125"/>
        <end position="145"/>
    </location>
</feature>
<feature type="transmembrane region" description="Helical" evidence="10">
    <location>
        <begin position="204"/>
        <end position="223"/>
    </location>
</feature>
<dbReference type="InterPro" id="IPR059000">
    <property type="entry name" value="ATPase_P-type_domA"/>
</dbReference>
<feature type="transmembrane region" description="Helical" evidence="10">
    <location>
        <begin position="354"/>
        <end position="380"/>
    </location>
</feature>
<dbReference type="AlphaFoldDB" id="A0A5B8M7A3"/>
<evidence type="ECO:0000256" key="1">
    <source>
        <dbReference type="ARBA" id="ARBA00004651"/>
    </source>
</evidence>
<dbReference type="SUPFAM" id="SSF56784">
    <property type="entry name" value="HAD-like"/>
    <property type="match status" value="1"/>
</dbReference>
<dbReference type="InterPro" id="IPR008250">
    <property type="entry name" value="ATPase_P-typ_transduc_dom_A_sf"/>
</dbReference>
<dbReference type="InterPro" id="IPR036163">
    <property type="entry name" value="HMA_dom_sf"/>
</dbReference>
<keyword evidence="7" id="KW-1278">Translocase</keyword>
<dbReference type="GO" id="GO:0005524">
    <property type="term" value="F:ATP binding"/>
    <property type="evidence" value="ECO:0007669"/>
    <property type="project" value="UniProtKB-UniRule"/>
</dbReference>
<dbReference type="Pfam" id="PF00122">
    <property type="entry name" value="E1-E2_ATPase"/>
    <property type="match status" value="1"/>
</dbReference>
<feature type="transmembrane region" description="Helical" evidence="10">
    <location>
        <begin position="100"/>
        <end position="119"/>
    </location>
</feature>
<evidence type="ECO:0000313" key="13">
    <source>
        <dbReference type="Proteomes" id="UP000320216"/>
    </source>
</evidence>
<dbReference type="GO" id="GO:0005507">
    <property type="term" value="F:copper ion binding"/>
    <property type="evidence" value="ECO:0007669"/>
    <property type="project" value="TreeGrafter"/>
</dbReference>
<dbReference type="NCBIfam" id="TIGR01494">
    <property type="entry name" value="ATPase_P-type"/>
    <property type="match status" value="2"/>
</dbReference>
<dbReference type="GO" id="GO:0043682">
    <property type="term" value="F:P-type divalent copper transporter activity"/>
    <property type="evidence" value="ECO:0007669"/>
    <property type="project" value="TreeGrafter"/>
</dbReference>
<reference evidence="12 13" key="1">
    <citation type="submission" date="2019-07" db="EMBL/GenBank/DDBJ databases">
        <title>Full genome sequence of Humibacter sp. WJ7-1.</title>
        <authorList>
            <person name="Im W.-T."/>
        </authorList>
    </citation>
    <scope>NUCLEOTIDE SEQUENCE [LARGE SCALE GENOMIC DNA]</scope>
    <source>
        <strain evidence="12 13">WJ7-1</strain>
    </source>
</reference>
<keyword evidence="5 10" id="KW-0547">Nucleotide-binding</keyword>
<dbReference type="SUPFAM" id="SSF55008">
    <property type="entry name" value="HMA, heavy metal-associated domain"/>
    <property type="match status" value="1"/>
</dbReference>
<dbReference type="SFLD" id="SFLDG00002">
    <property type="entry name" value="C1.7:_P-type_atpase_like"/>
    <property type="match status" value="1"/>
</dbReference>
<dbReference type="SFLD" id="SFLDF00027">
    <property type="entry name" value="p-type_atpase"/>
    <property type="match status" value="1"/>
</dbReference>
<proteinExistence type="inferred from homology"/>
<dbReference type="InterPro" id="IPR000579">
    <property type="entry name" value="Cation-trans_P-type_ATPase_A/B"/>
</dbReference>
<dbReference type="Pfam" id="PF00403">
    <property type="entry name" value="HMA"/>
    <property type="match status" value="1"/>
</dbReference>
<dbReference type="FunFam" id="2.70.150.10:FF:000002">
    <property type="entry name" value="Copper-transporting ATPase 1, putative"/>
    <property type="match status" value="1"/>
</dbReference>
<evidence type="ECO:0000256" key="8">
    <source>
        <dbReference type="ARBA" id="ARBA00022989"/>
    </source>
</evidence>
<dbReference type="InterPro" id="IPR023298">
    <property type="entry name" value="ATPase_P-typ_TM_dom_sf"/>
</dbReference>
<dbReference type="KEGG" id="huw:FPZ11_01035"/>
<dbReference type="OrthoDB" id="7059309at2"/>
<dbReference type="Gene3D" id="3.40.50.1000">
    <property type="entry name" value="HAD superfamily/HAD-like"/>
    <property type="match status" value="1"/>
</dbReference>
<keyword evidence="4 10" id="KW-0479">Metal-binding</keyword>
<dbReference type="PRINTS" id="PR00119">
    <property type="entry name" value="CATATPASE"/>
</dbReference>
<dbReference type="PROSITE" id="PS00154">
    <property type="entry name" value="ATPASE_E1_E2"/>
    <property type="match status" value="1"/>
</dbReference>